<dbReference type="EMBL" id="CM004398">
    <property type="protein sequence ID" value="KAG8643005.1"/>
    <property type="molecule type" value="Genomic_DNA"/>
</dbReference>
<organism evidence="1 2">
    <name type="scientific">Manihot esculenta</name>
    <name type="common">Cassava</name>
    <name type="synonym">Jatropha manihot</name>
    <dbReference type="NCBI Taxonomy" id="3983"/>
    <lineage>
        <taxon>Eukaryota</taxon>
        <taxon>Viridiplantae</taxon>
        <taxon>Streptophyta</taxon>
        <taxon>Embryophyta</taxon>
        <taxon>Tracheophyta</taxon>
        <taxon>Spermatophyta</taxon>
        <taxon>Magnoliopsida</taxon>
        <taxon>eudicotyledons</taxon>
        <taxon>Gunneridae</taxon>
        <taxon>Pentapetalae</taxon>
        <taxon>rosids</taxon>
        <taxon>fabids</taxon>
        <taxon>Malpighiales</taxon>
        <taxon>Euphorbiaceae</taxon>
        <taxon>Crotonoideae</taxon>
        <taxon>Manihoteae</taxon>
        <taxon>Manihot</taxon>
    </lineage>
</organism>
<evidence type="ECO:0000313" key="2">
    <source>
        <dbReference type="Proteomes" id="UP000091857"/>
    </source>
</evidence>
<proteinExistence type="predicted"/>
<sequence>MAVLPVDEKPPKRGTPPKVKENFLGGKALAVIKMTSKQVTCHKRKRAEAVSLYDNEELKSAVLKRAAEVESNLAPEFPSMIKLMLPSHVSGGFWLGLNKQFCDEHMPKQDTMIVLENESGMNYQAKYLVKKVGLSGGWRGFSIAHELLEGDVLVFQLVRPTKFKVYIVRVNGLEEVDGALGLLKLDSCIKQRSPENLSTATEAIEYQETEPHLMCNPDLNNQKYVNMANGANYGHLSDHSENEREDLGFDVLDGIRLSESAVDFNQVKSFDDFDIIINGLVINPELSRHLQSKYYDLCCSQRSFLHEQLLGGLNCKLAAGVIAETINIADAIRASKLTNPLESFATWKRTLKAFQTLGMNINFLLDRLDQLTSLAAKSRRHKEARIERVNAEEELRTLETKLLEIKETSSRLDIEIQQLEAKSENYELKFREVAEAPW</sequence>
<name>A0ACB7GSR3_MANES</name>
<protein>
    <submittedName>
        <fullName evidence="1">Uncharacterized protein</fullName>
    </submittedName>
</protein>
<evidence type="ECO:0000313" key="1">
    <source>
        <dbReference type="EMBL" id="KAG8643005.1"/>
    </source>
</evidence>
<reference evidence="2" key="1">
    <citation type="journal article" date="2016" name="Nat. Biotechnol.">
        <title>Sequencing wild and cultivated cassava and related species reveals extensive interspecific hybridization and genetic diversity.</title>
        <authorList>
            <person name="Bredeson J.V."/>
            <person name="Lyons J.B."/>
            <person name="Prochnik S.E."/>
            <person name="Wu G.A."/>
            <person name="Ha C.M."/>
            <person name="Edsinger-Gonzales E."/>
            <person name="Grimwood J."/>
            <person name="Schmutz J."/>
            <person name="Rabbi I.Y."/>
            <person name="Egesi C."/>
            <person name="Nauluvula P."/>
            <person name="Lebot V."/>
            <person name="Ndunguru J."/>
            <person name="Mkamilo G."/>
            <person name="Bart R.S."/>
            <person name="Setter T.L."/>
            <person name="Gleadow R.M."/>
            <person name="Kulakow P."/>
            <person name="Ferguson M.E."/>
            <person name="Rounsley S."/>
            <person name="Rokhsar D.S."/>
        </authorList>
    </citation>
    <scope>NUCLEOTIDE SEQUENCE [LARGE SCALE GENOMIC DNA]</scope>
    <source>
        <strain evidence="2">cv. AM560-2</strain>
    </source>
</reference>
<accession>A0ACB7GSR3</accession>
<keyword evidence="2" id="KW-1185">Reference proteome</keyword>
<dbReference type="Proteomes" id="UP000091857">
    <property type="component" value="Chromosome 12"/>
</dbReference>
<comment type="caution">
    <text evidence="1">The sequence shown here is derived from an EMBL/GenBank/DDBJ whole genome shotgun (WGS) entry which is preliminary data.</text>
</comment>
<gene>
    <name evidence="1" type="ORF">MANES_12G155800v8</name>
</gene>